<proteinExistence type="predicted"/>
<dbReference type="SUPFAM" id="SSF56801">
    <property type="entry name" value="Acetyl-CoA synthetase-like"/>
    <property type="match status" value="1"/>
</dbReference>
<dbReference type="PROSITE" id="PS50075">
    <property type="entry name" value="CARRIER"/>
    <property type="match status" value="1"/>
</dbReference>
<dbReference type="Gene3D" id="3.40.50.720">
    <property type="entry name" value="NAD(P)-binding Rossmann-like Domain"/>
    <property type="match status" value="1"/>
</dbReference>
<dbReference type="PROSITE" id="PS00012">
    <property type="entry name" value="PHOSPHOPANTETHEINE"/>
    <property type="match status" value="1"/>
</dbReference>
<keyword evidence="1" id="KW-0596">Phosphopantetheine</keyword>
<organism evidence="4 5">
    <name type="scientific">Acrodontium crateriforme</name>
    <dbReference type="NCBI Taxonomy" id="150365"/>
    <lineage>
        <taxon>Eukaryota</taxon>
        <taxon>Fungi</taxon>
        <taxon>Dikarya</taxon>
        <taxon>Ascomycota</taxon>
        <taxon>Pezizomycotina</taxon>
        <taxon>Dothideomycetes</taxon>
        <taxon>Dothideomycetidae</taxon>
        <taxon>Mycosphaerellales</taxon>
        <taxon>Teratosphaeriaceae</taxon>
        <taxon>Acrodontium</taxon>
    </lineage>
</organism>
<dbReference type="EMBL" id="CP138580">
    <property type="protein sequence ID" value="WPG97699.1"/>
    <property type="molecule type" value="Genomic_DNA"/>
</dbReference>
<dbReference type="SUPFAM" id="SSF47336">
    <property type="entry name" value="ACP-like"/>
    <property type="match status" value="1"/>
</dbReference>
<dbReference type="InterPro" id="IPR009081">
    <property type="entry name" value="PP-bd_ACP"/>
</dbReference>
<protein>
    <submittedName>
        <fullName evidence="4">Acetyl-CoA synthetase-like protein</fullName>
    </submittedName>
</protein>
<evidence type="ECO:0000313" key="4">
    <source>
        <dbReference type="EMBL" id="WPG97699.1"/>
    </source>
</evidence>
<dbReference type="Gene3D" id="3.40.50.12780">
    <property type="entry name" value="N-terminal domain of ligase-like"/>
    <property type="match status" value="1"/>
</dbReference>
<dbReference type="Pfam" id="PF23562">
    <property type="entry name" value="AMP-binding_C_3"/>
    <property type="match status" value="1"/>
</dbReference>
<dbReference type="PANTHER" id="PTHR43439:SF2">
    <property type="entry name" value="ENZYME, PUTATIVE (JCVI)-RELATED"/>
    <property type="match status" value="1"/>
</dbReference>
<evidence type="ECO:0000259" key="3">
    <source>
        <dbReference type="PROSITE" id="PS50075"/>
    </source>
</evidence>
<keyword evidence="5" id="KW-1185">Reference proteome</keyword>
<evidence type="ECO:0000313" key="5">
    <source>
        <dbReference type="Proteomes" id="UP001303373"/>
    </source>
</evidence>
<name>A0AAQ3LXJ7_9PEZI</name>
<evidence type="ECO:0000256" key="1">
    <source>
        <dbReference type="ARBA" id="ARBA00022450"/>
    </source>
</evidence>
<evidence type="ECO:0000256" key="2">
    <source>
        <dbReference type="ARBA" id="ARBA00022553"/>
    </source>
</evidence>
<dbReference type="InterPro" id="IPR020845">
    <property type="entry name" value="AMP-binding_CS"/>
</dbReference>
<accession>A0AAQ3LXJ7</accession>
<dbReference type="Pfam" id="PF07993">
    <property type="entry name" value="NAD_binding_4"/>
    <property type="match status" value="1"/>
</dbReference>
<dbReference type="Gene3D" id="1.10.1200.10">
    <property type="entry name" value="ACP-like"/>
    <property type="match status" value="1"/>
</dbReference>
<dbReference type="SMART" id="SM00823">
    <property type="entry name" value="PKS_PP"/>
    <property type="match status" value="1"/>
</dbReference>
<dbReference type="InterPro" id="IPR036291">
    <property type="entry name" value="NAD(P)-bd_dom_sf"/>
</dbReference>
<keyword evidence="2" id="KW-0597">Phosphoprotein</keyword>
<dbReference type="PROSITE" id="PS00455">
    <property type="entry name" value="AMP_BINDING"/>
    <property type="match status" value="1"/>
</dbReference>
<dbReference type="InterPro" id="IPR051414">
    <property type="entry name" value="Adenylate-forming_Reductase"/>
</dbReference>
<dbReference type="InterPro" id="IPR020806">
    <property type="entry name" value="PKS_PP-bd"/>
</dbReference>
<reference evidence="4 5" key="1">
    <citation type="submission" date="2023-11" db="EMBL/GenBank/DDBJ databases">
        <title>An acidophilic fungus is an integral part of prey digestion in a carnivorous sundew plant.</title>
        <authorList>
            <person name="Tsai I.J."/>
        </authorList>
    </citation>
    <scope>NUCLEOTIDE SEQUENCE [LARGE SCALE GENOMIC DNA]</scope>
    <source>
        <strain evidence="4">169a</strain>
    </source>
</reference>
<dbReference type="InterPro" id="IPR006162">
    <property type="entry name" value="Ppantetheine_attach_site"/>
</dbReference>
<dbReference type="InterPro" id="IPR013120">
    <property type="entry name" value="FAR_NAD-bd"/>
</dbReference>
<dbReference type="InterPro" id="IPR042099">
    <property type="entry name" value="ANL_N_sf"/>
</dbReference>
<dbReference type="PANTHER" id="PTHR43439">
    <property type="entry name" value="PHENYLACETATE-COENZYME A LIGASE"/>
    <property type="match status" value="1"/>
</dbReference>
<dbReference type="Pfam" id="PF00501">
    <property type="entry name" value="AMP-binding"/>
    <property type="match status" value="1"/>
</dbReference>
<dbReference type="Pfam" id="PF00550">
    <property type="entry name" value="PP-binding"/>
    <property type="match status" value="1"/>
</dbReference>
<dbReference type="SUPFAM" id="SSF51735">
    <property type="entry name" value="NAD(P)-binding Rossmann-fold domains"/>
    <property type="match status" value="1"/>
</dbReference>
<dbReference type="Proteomes" id="UP001303373">
    <property type="component" value="Chromosome 1"/>
</dbReference>
<dbReference type="AlphaFoldDB" id="A0AAQ3LXJ7"/>
<dbReference type="InterPro" id="IPR036736">
    <property type="entry name" value="ACP-like_sf"/>
</dbReference>
<feature type="domain" description="Carrier" evidence="3">
    <location>
        <begin position="571"/>
        <end position="652"/>
    </location>
</feature>
<dbReference type="GO" id="GO:0031177">
    <property type="term" value="F:phosphopantetheine binding"/>
    <property type="evidence" value="ECO:0007669"/>
    <property type="project" value="InterPro"/>
</dbReference>
<gene>
    <name evidence="4" type="ORF">R9X50_00048000</name>
</gene>
<sequence>MATATVQRAQATDLSNGSLGSYTSSTKPNGTVKAQDCTPVDFIPRTITELIRCRAEEVDFCNQPIFSYPSVGAEYIDYTPKQLDAFADNATFYYETLVPRRSSSDEPVQVIGLLGPSNLDYFVAMLALTRLGHTVLFLSTRISEEAHVSLLTGTKATTMLVDEMFRPMSEKVLRHIPSLKVGGIGGEDKYKSAVDHRPIISQLDATRETRNVAWIIHSSGSTSLPKPIFITHSAALGNYKFPVALVGFVTLPLFHAHGISSTFRGIALRRRIYMYNSGLPLTAQHLIKTLKERSDIQIFYSVPYALKLLAESQEGIDLLAKLEVVMFGGSACPKPIGDKLTKAGVMLVGHYGSTETGQLMTSFRPDSDFPEWDWIRPSEAVNKYLEWIPYDVGAGIYELAVLKGWPSLVTSNRDDGGYATKDLFERHPEYPKKNAWRYYARRDDTIVLVNGEKTNPLLLEGAARQSPLVAEAIAFGAQRSQVGLFVLPAHSGATREQIAEAVWPAVQEANEIVPAYARLSKDMIRLLPADADSRMRKTDKGTMIRAAFYKTFAPDIDAIYEEATPKGSLALDVDELKAYLRNELQKTLDEERVAMLKDDTDLFSLGIDSLQATRIRSTILSNIDVGSGKLGQNFVFDFPSIDALAVELVRLRTGQDAVDKLSVEECMQAMIEKYSAFEQHEVVESSASRENVLVTGATGSLGAHLVAQLCATTGVRKIYCLVRARSDQDAITRVLESMQDRKVDVDTTKLVVYASQFSEERLGLSAAAYDAILQDLTCVIHCAWSVNFNLGLKSFENDCIKGTKHLIDLCLRARSPRPASLNFCSSVSAVADSPGPDVLESLPTSLSFAQKMGYAQSKLVTETICLNAAKSTGMKARILRTGQLIGDTRHGIWNAQEAIPMIFRSAVTIGALPQLDERPSWLPVDTAATGLMELSLSKIGGSGVYHVVNDRTFDWNSDLLPMLKEAGLNFESVDRREWVRRLRQVPDPIKNPPFKLVEFFAEKYDKDAPRKGVRYLSDQARAASESLENAPVLNRQMVQQFVHSLQDVWLATKAG</sequence>
<dbReference type="InterPro" id="IPR000873">
    <property type="entry name" value="AMP-dep_synth/lig_dom"/>
</dbReference>